<dbReference type="InterPro" id="IPR036291">
    <property type="entry name" value="NAD(P)-bd_dom_sf"/>
</dbReference>
<dbReference type="EMBL" id="LJZO01000044">
    <property type="protein sequence ID" value="ROV91303.1"/>
    <property type="molecule type" value="Genomic_DNA"/>
</dbReference>
<accession>A0A423VJY7</accession>
<gene>
    <name evidence="4" type="ORF">VSDG_07789</name>
</gene>
<evidence type="ECO:0000313" key="5">
    <source>
        <dbReference type="Proteomes" id="UP000284375"/>
    </source>
</evidence>
<evidence type="ECO:0000259" key="3">
    <source>
        <dbReference type="Pfam" id="PF09130"/>
    </source>
</evidence>
<dbReference type="InterPro" id="IPR013328">
    <property type="entry name" value="6PGD_dom2"/>
</dbReference>
<dbReference type="Proteomes" id="UP000284375">
    <property type="component" value="Unassembled WGS sequence"/>
</dbReference>
<dbReference type="Gene3D" id="3.40.50.720">
    <property type="entry name" value="NAD(P)-binding Rossmann-like Domain"/>
    <property type="match status" value="1"/>
</dbReference>
<feature type="domain" description="Phosphogluconate dehydrogenase NAD-binding putative C-terminal" evidence="3">
    <location>
        <begin position="221"/>
        <end position="291"/>
    </location>
</feature>
<dbReference type="GO" id="GO:0031491">
    <property type="term" value="F:nucleosome binding"/>
    <property type="evidence" value="ECO:0007669"/>
    <property type="project" value="TreeGrafter"/>
</dbReference>
<dbReference type="InterPro" id="IPR051265">
    <property type="entry name" value="HIBADH-related_NP60_sf"/>
</dbReference>
<dbReference type="Pfam" id="PF09130">
    <property type="entry name" value="DUF1932"/>
    <property type="match status" value="1"/>
</dbReference>
<comment type="caution">
    <text evidence="4">The sequence shown here is derived from an EMBL/GenBank/DDBJ whole genome shotgun (WGS) entry which is preliminary data.</text>
</comment>
<dbReference type="PANTHER" id="PTHR43580:SF2">
    <property type="entry name" value="CYTOKINE-LIKE NUCLEAR FACTOR N-PAC"/>
    <property type="match status" value="1"/>
</dbReference>
<dbReference type="InterPro" id="IPR015814">
    <property type="entry name" value="Pgluconate_DH_NAD-bd_C"/>
</dbReference>
<sequence>MASSSLATIGILSIGDMGMGIAKLLVAKGFSVATNCSGRSKETRERVKAAQVTDVPLDTDLVRQCDVILSIVPPRDAAATAQRVIDAMQLVTRKEEAPLYFADLNAVAPSTVKAIARTIERAGVPVALIDGSVLGAPPYPADGTSTSGSPTAAVGGWNMPSVPTSGPVRVADIAGYGATLAEALNMKHISPEIGASSGLKMCFASLSKGYSAVAVQSFTTAERMGVLGPLREAMQEIVPSRVKETENALVGMPPKAYRWVGEMEEIARTHSEEGGFEDTLFRGAAGVFKAVAEDTVLGEEKIGQRKRGRTAEDTTQRKRRINLLVLSSIINGRAMENLAASSSGRSRIHVFIGRAQAEQGDLDGVMPVAGPPQPAHNSLVAGGKKAKLAVELKLNLEIEIELKVRIQGDLTLELF</sequence>
<dbReference type="Gene3D" id="1.10.1040.10">
    <property type="entry name" value="N-(1-d-carboxylethyl)-l-norvaline Dehydrogenase, domain 2"/>
    <property type="match status" value="1"/>
</dbReference>
<proteinExistence type="inferred from homology"/>
<evidence type="ECO:0008006" key="6">
    <source>
        <dbReference type="Google" id="ProtNLM"/>
    </source>
</evidence>
<feature type="domain" description="Pyrroline-5-carboxylate reductase catalytic N-terminal" evidence="2">
    <location>
        <begin position="8"/>
        <end position="84"/>
    </location>
</feature>
<comment type="similarity">
    <text evidence="1">Belongs to the HIBADH-related family. NP60 subfamily.</text>
</comment>
<dbReference type="SUPFAM" id="SSF48179">
    <property type="entry name" value="6-phosphogluconate dehydrogenase C-terminal domain-like"/>
    <property type="match status" value="1"/>
</dbReference>
<dbReference type="SUPFAM" id="SSF51735">
    <property type="entry name" value="NAD(P)-binding Rossmann-fold domains"/>
    <property type="match status" value="1"/>
</dbReference>
<evidence type="ECO:0000313" key="4">
    <source>
        <dbReference type="EMBL" id="ROV91303.1"/>
    </source>
</evidence>
<dbReference type="PANTHER" id="PTHR43580">
    <property type="entry name" value="OXIDOREDUCTASE GLYR1-RELATED"/>
    <property type="match status" value="1"/>
</dbReference>
<reference evidence="4 5" key="1">
    <citation type="submission" date="2015-09" db="EMBL/GenBank/DDBJ databases">
        <title>Host preference determinants of Valsa canker pathogens revealed by comparative genomics.</title>
        <authorList>
            <person name="Yin Z."/>
            <person name="Huang L."/>
        </authorList>
    </citation>
    <scope>NUCLEOTIDE SEQUENCE [LARGE SCALE GENOMIC DNA]</scope>
    <source>
        <strain evidence="4 5">YSFL</strain>
    </source>
</reference>
<evidence type="ECO:0000259" key="2">
    <source>
        <dbReference type="Pfam" id="PF03807"/>
    </source>
</evidence>
<dbReference type="InterPro" id="IPR008927">
    <property type="entry name" value="6-PGluconate_DH-like_C_sf"/>
</dbReference>
<dbReference type="GO" id="GO:0000785">
    <property type="term" value="C:chromatin"/>
    <property type="evidence" value="ECO:0007669"/>
    <property type="project" value="TreeGrafter"/>
</dbReference>
<organism evidence="4 5">
    <name type="scientific">Cytospora chrysosperma</name>
    <name type="common">Cytospora canker fungus</name>
    <name type="synonym">Sphaeria chrysosperma</name>
    <dbReference type="NCBI Taxonomy" id="252740"/>
    <lineage>
        <taxon>Eukaryota</taxon>
        <taxon>Fungi</taxon>
        <taxon>Dikarya</taxon>
        <taxon>Ascomycota</taxon>
        <taxon>Pezizomycotina</taxon>
        <taxon>Sordariomycetes</taxon>
        <taxon>Sordariomycetidae</taxon>
        <taxon>Diaporthales</taxon>
        <taxon>Cytosporaceae</taxon>
        <taxon>Cytospora</taxon>
    </lineage>
</organism>
<dbReference type="OrthoDB" id="9988102at2759"/>
<keyword evidence="5" id="KW-1185">Reference proteome</keyword>
<dbReference type="AlphaFoldDB" id="A0A423VJY7"/>
<dbReference type="STRING" id="252740.A0A423VJY7"/>
<dbReference type="InterPro" id="IPR028939">
    <property type="entry name" value="P5C_Rdtase_cat_N"/>
</dbReference>
<name>A0A423VJY7_CYTCH</name>
<evidence type="ECO:0000256" key="1">
    <source>
        <dbReference type="ARBA" id="ARBA00007598"/>
    </source>
</evidence>
<dbReference type="GO" id="GO:0140673">
    <property type="term" value="P:transcription elongation-coupled chromatin remodeling"/>
    <property type="evidence" value="ECO:0007669"/>
    <property type="project" value="TreeGrafter"/>
</dbReference>
<dbReference type="GO" id="GO:0003677">
    <property type="term" value="F:DNA binding"/>
    <property type="evidence" value="ECO:0007669"/>
    <property type="project" value="TreeGrafter"/>
</dbReference>
<dbReference type="Pfam" id="PF03807">
    <property type="entry name" value="F420_oxidored"/>
    <property type="match status" value="1"/>
</dbReference>
<protein>
    <recommendedName>
        <fullName evidence="6">Phosphogluconate dehydrogenase NAD-binding putative C-terminal domain-containing protein</fullName>
    </recommendedName>
</protein>